<dbReference type="InterPro" id="IPR004979">
    <property type="entry name" value="TF_AP2"/>
</dbReference>
<evidence type="ECO:0000313" key="8">
    <source>
        <dbReference type="EMBL" id="VDO55249.1"/>
    </source>
</evidence>
<dbReference type="PANTHER" id="PTHR10812">
    <property type="entry name" value="TRANSCRIPTION FACTOR AP-2"/>
    <property type="match status" value="1"/>
</dbReference>
<protein>
    <submittedName>
        <fullName evidence="8">Uncharacterized protein</fullName>
    </submittedName>
</protein>
<evidence type="ECO:0000256" key="7">
    <source>
        <dbReference type="SAM" id="MobiDB-lite"/>
    </source>
</evidence>
<feature type="region of interest" description="Disordered" evidence="7">
    <location>
        <begin position="294"/>
        <end position="370"/>
    </location>
</feature>
<keyword evidence="4" id="KW-0238">DNA-binding</keyword>
<reference evidence="8 9" key="1">
    <citation type="submission" date="2018-11" db="EMBL/GenBank/DDBJ databases">
        <authorList>
            <consortium name="Pathogen Informatics"/>
        </authorList>
    </citation>
    <scope>NUCLEOTIDE SEQUENCE [LARGE SCALE GENOMIC DNA]</scope>
    <source>
        <strain evidence="8 9">Zambia</strain>
    </source>
</reference>
<dbReference type="Pfam" id="PF03299">
    <property type="entry name" value="TF_AP-2"/>
    <property type="match status" value="1"/>
</dbReference>
<gene>
    <name evidence="8" type="ORF">SMRZ_LOCUS2536</name>
</gene>
<evidence type="ECO:0000313" key="9">
    <source>
        <dbReference type="Proteomes" id="UP000277204"/>
    </source>
</evidence>
<keyword evidence="5" id="KW-0804">Transcription</keyword>
<dbReference type="InterPro" id="IPR013854">
    <property type="entry name" value="TF_AP2_C"/>
</dbReference>
<feature type="non-terminal residue" evidence="8">
    <location>
        <position position="1"/>
    </location>
</feature>
<feature type="compositionally biased region" description="Polar residues" evidence="7">
    <location>
        <begin position="1"/>
        <end position="15"/>
    </location>
</feature>
<keyword evidence="9" id="KW-1185">Reference proteome</keyword>
<feature type="region of interest" description="Disordered" evidence="7">
    <location>
        <begin position="224"/>
        <end position="247"/>
    </location>
</feature>
<dbReference type="EMBL" id="UZAI01000648">
    <property type="protein sequence ID" value="VDO55249.1"/>
    <property type="molecule type" value="Genomic_DNA"/>
</dbReference>
<evidence type="ECO:0000256" key="1">
    <source>
        <dbReference type="ARBA" id="ARBA00004123"/>
    </source>
</evidence>
<dbReference type="STRING" id="48269.A0A183LFG1"/>
<keyword evidence="3" id="KW-0805">Transcription regulation</keyword>
<dbReference type="GO" id="GO:0000977">
    <property type="term" value="F:RNA polymerase II transcription regulatory region sequence-specific DNA binding"/>
    <property type="evidence" value="ECO:0007669"/>
    <property type="project" value="TreeGrafter"/>
</dbReference>
<feature type="compositionally biased region" description="Low complexity" evidence="7">
    <location>
        <begin position="224"/>
        <end position="237"/>
    </location>
</feature>
<proteinExistence type="inferred from homology"/>
<evidence type="ECO:0000256" key="2">
    <source>
        <dbReference type="ARBA" id="ARBA00007770"/>
    </source>
</evidence>
<name>A0A183LFG1_9TREM</name>
<dbReference type="Proteomes" id="UP000277204">
    <property type="component" value="Unassembled WGS sequence"/>
</dbReference>
<keyword evidence="6" id="KW-0539">Nucleus</keyword>
<organism evidence="8 9">
    <name type="scientific">Schistosoma margrebowiei</name>
    <dbReference type="NCBI Taxonomy" id="48269"/>
    <lineage>
        <taxon>Eukaryota</taxon>
        <taxon>Metazoa</taxon>
        <taxon>Spiralia</taxon>
        <taxon>Lophotrochozoa</taxon>
        <taxon>Platyhelminthes</taxon>
        <taxon>Trematoda</taxon>
        <taxon>Digenea</taxon>
        <taxon>Strigeidida</taxon>
        <taxon>Schistosomatoidea</taxon>
        <taxon>Schistosomatidae</taxon>
        <taxon>Schistosoma</taxon>
    </lineage>
</organism>
<evidence type="ECO:0000256" key="6">
    <source>
        <dbReference type="ARBA" id="ARBA00023242"/>
    </source>
</evidence>
<dbReference type="AlphaFoldDB" id="A0A183LFG1"/>
<dbReference type="PANTHER" id="PTHR10812:SF17">
    <property type="entry name" value="TRANSCRIPTION FACTOR AP-2, ISOFORM D"/>
    <property type="match status" value="1"/>
</dbReference>
<feature type="compositionally biased region" description="Polar residues" evidence="7">
    <location>
        <begin position="294"/>
        <end position="332"/>
    </location>
</feature>
<sequence length="836" mass="92633">DQFSTGICITDNETNSDTDNSLTGGSGSTGGLHSDYQPPYFPPPYYPSITTPTMMITTTTAIATNSLGTNFYHTSGQNTSFINGSNNYSGNFYHPNLCHDSNIFNQHLHTSQHHHHHHQQQQQSRLHTNASNFPFSSYFTTNPNYYSSVNYMNGSVLTNENLSSLSSSSSDMNHTNNMFTNYPFNYSLQSGIQTCNTATIADQIVNILPRSKLSEMVDHLTQNNNNHSGCNNNSNNNNGGGGNSKTLHLKIDDEIHDVETSATSSQSSFIHRPNMHHCSLMPEYEMVEKNFGQSHHTTESNYQQSGTPSSIDTTESSPHNSSQFLSPGSNKGNFEIGSEINRMQMSSTSTTDPGRNIYSSPVSCGMNTNELNSEDKVRNHEEEKNALRTFNYPDISSLKNVFNMGITSEIQNLTEGLLNDPTNVMLQTNLTQNLDQSNTYMSHSQGARFSTTFNTECTQNVIYQPTASVVPEQPFSHLSGGGNGGKNGFCKRAIRYKTALDGRTDFIHAPSPSDIFCTVPGRLSLLSSTSKYKVTVAEVQRRLSPPECLNASLLGGVLRRAKSKNGGRSLRDKLDKIGLNLPAGRRKAATVTLLTSLVEGEAIRMARDFSYLCENEFPHRICAEYLSRTLNGCDYSDVQKKRNQVISTKQMLSEITDLLTKDRSPLAVNPLPPNRSTNCLDVTTQKSLTHFSHITHGFGGLTLISALNTFQTILSDLLKILNKDSQSLTHSTNSSTIYTDRHTPVTSNICHQHQIQPFSNNTISNSLNEAQTLSSLSLTINTDPLNNNNNNNIQRRKYVMQHMNENNSSDLRNIISMQRSHLDNEIENGTSLNGIR</sequence>
<comment type="subcellular location">
    <subcellularLocation>
        <location evidence="1">Nucleus</location>
    </subcellularLocation>
</comment>
<dbReference type="GO" id="GO:0042127">
    <property type="term" value="P:regulation of cell population proliferation"/>
    <property type="evidence" value="ECO:0007669"/>
    <property type="project" value="TreeGrafter"/>
</dbReference>
<comment type="similarity">
    <text evidence="2">Belongs to the AP-2 family.</text>
</comment>
<evidence type="ECO:0000256" key="3">
    <source>
        <dbReference type="ARBA" id="ARBA00023015"/>
    </source>
</evidence>
<dbReference type="GO" id="GO:0005634">
    <property type="term" value="C:nucleus"/>
    <property type="evidence" value="ECO:0007669"/>
    <property type="project" value="UniProtKB-SubCell"/>
</dbReference>
<evidence type="ECO:0000256" key="5">
    <source>
        <dbReference type="ARBA" id="ARBA00023163"/>
    </source>
</evidence>
<dbReference type="GO" id="GO:0000981">
    <property type="term" value="F:DNA-binding transcription factor activity, RNA polymerase II-specific"/>
    <property type="evidence" value="ECO:0007669"/>
    <property type="project" value="TreeGrafter"/>
</dbReference>
<accession>A0A183LFG1</accession>
<feature type="region of interest" description="Disordered" evidence="7">
    <location>
        <begin position="1"/>
        <end position="36"/>
    </location>
</feature>
<dbReference type="PRINTS" id="PR01748">
    <property type="entry name" value="AP2TNSCPFCT"/>
</dbReference>
<feature type="compositionally biased region" description="Polar residues" evidence="7">
    <location>
        <begin position="341"/>
        <end position="370"/>
    </location>
</feature>
<evidence type="ECO:0000256" key="4">
    <source>
        <dbReference type="ARBA" id="ARBA00023125"/>
    </source>
</evidence>